<accession>A0ABX7G394</accession>
<organism evidence="2 3">
    <name type="scientific">Shewanella litorisediminis</name>
    <dbReference type="NCBI Taxonomy" id="1173586"/>
    <lineage>
        <taxon>Bacteria</taxon>
        <taxon>Pseudomonadati</taxon>
        <taxon>Pseudomonadota</taxon>
        <taxon>Gammaproteobacteria</taxon>
        <taxon>Alteromonadales</taxon>
        <taxon>Shewanellaceae</taxon>
        <taxon>Shewanella</taxon>
    </lineage>
</organism>
<evidence type="ECO:0008006" key="4">
    <source>
        <dbReference type="Google" id="ProtNLM"/>
    </source>
</evidence>
<keyword evidence="1" id="KW-1133">Transmembrane helix</keyword>
<evidence type="ECO:0000256" key="1">
    <source>
        <dbReference type="SAM" id="Phobius"/>
    </source>
</evidence>
<dbReference type="RefSeq" id="WP_203325469.1">
    <property type="nucleotide sequence ID" value="NZ_CP069213.1"/>
</dbReference>
<proteinExistence type="predicted"/>
<keyword evidence="3" id="KW-1185">Reference proteome</keyword>
<evidence type="ECO:0000313" key="2">
    <source>
        <dbReference type="EMBL" id="QRH01800.1"/>
    </source>
</evidence>
<keyword evidence="1" id="KW-0472">Membrane</keyword>
<dbReference type="EMBL" id="CP069213">
    <property type="protein sequence ID" value="QRH01800.1"/>
    <property type="molecule type" value="Genomic_DNA"/>
</dbReference>
<evidence type="ECO:0000313" key="3">
    <source>
        <dbReference type="Proteomes" id="UP000596252"/>
    </source>
</evidence>
<feature type="transmembrane region" description="Helical" evidence="1">
    <location>
        <begin position="6"/>
        <end position="22"/>
    </location>
</feature>
<keyword evidence="1" id="KW-0812">Transmembrane</keyword>
<reference evidence="2 3" key="1">
    <citation type="journal article" date="2012" name="Antonie Van Leeuwenhoek">
        <title>Shewanella litorisediminis sp. nov., a gammaproteobacterium isolated from a tidal flat sediment.</title>
        <authorList>
            <person name="Lee M.H."/>
            <person name="Yoon J.H."/>
        </authorList>
    </citation>
    <scope>NUCLEOTIDE SEQUENCE [LARGE SCALE GENOMIC DNA]</scope>
    <source>
        <strain evidence="2 3">SMK1-12</strain>
    </source>
</reference>
<dbReference type="Proteomes" id="UP000596252">
    <property type="component" value="Chromosome"/>
</dbReference>
<feature type="transmembrane region" description="Helical" evidence="1">
    <location>
        <begin position="75"/>
        <end position="97"/>
    </location>
</feature>
<name>A0ABX7G394_9GAMM</name>
<protein>
    <recommendedName>
        <fullName evidence="4">Cobalamin biosynthesis protein CbiB</fullName>
    </recommendedName>
</protein>
<gene>
    <name evidence="2" type="ORF">JQC75_18470</name>
</gene>
<sequence length="99" mass="11377">MHAADYVIYLILALQLLDLGAWRRLIAHIKSHYPHIWHQAYSHDRHPGTAVRSNYIKEALSRGELKDSQDTAVVLYLRFHKATIGLSLLLLLLGLLLRL</sequence>